<keyword evidence="5" id="KW-0732">Signal</keyword>
<dbReference type="InterPro" id="IPR052195">
    <property type="entry name" value="Bact_Alkyl/Aryl-Sulfatase"/>
</dbReference>
<evidence type="ECO:0000259" key="6">
    <source>
        <dbReference type="SMART" id="SM00849"/>
    </source>
</evidence>
<dbReference type="GO" id="GO:0018741">
    <property type="term" value="F:linear primary-alkylsulfatase activity"/>
    <property type="evidence" value="ECO:0007669"/>
    <property type="project" value="InterPro"/>
</dbReference>
<dbReference type="SMART" id="SM00849">
    <property type="entry name" value="Lactamase_B"/>
    <property type="match status" value="1"/>
</dbReference>
<dbReference type="GO" id="GO:0018909">
    <property type="term" value="P:dodecyl sulfate metabolic process"/>
    <property type="evidence" value="ECO:0007669"/>
    <property type="project" value="InterPro"/>
</dbReference>
<protein>
    <submittedName>
        <fullName evidence="7">MBL fold metallo-hydrolase</fullName>
    </submittedName>
</protein>
<keyword evidence="3" id="KW-0862">Zinc</keyword>
<dbReference type="PANTHER" id="PTHR43223:SF1">
    <property type="entry name" value="ALKYL_ARYL-SULFATASE BDS1"/>
    <property type="match status" value="1"/>
</dbReference>
<proteinExistence type="inferred from homology"/>
<dbReference type="InterPro" id="IPR036866">
    <property type="entry name" value="RibonucZ/Hydroxyglut_hydro"/>
</dbReference>
<dbReference type="InterPro" id="IPR036527">
    <property type="entry name" value="SCP2_sterol-bd_dom_sf"/>
</dbReference>
<dbReference type="InterPro" id="IPR001279">
    <property type="entry name" value="Metallo-B-lactamas"/>
</dbReference>
<organism evidence="7 8">
    <name type="scientific">Schaedlerella arabinosiphila</name>
    <dbReference type="NCBI Taxonomy" id="2044587"/>
    <lineage>
        <taxon>Bacteria</taxon>
        <taxon>Bacillati</taxon>
        <taxon>Bacillota</taxon>
        <taxon>Clostridia</taxon>
        <taxon>Lachnospirales</taxon>
        <taxon>Lachnospiraceae</taxon>
        <taxon>Schaedlerella</taxon>
    </lineage>
</organism>
<keyword evidence="2" id="KW-0378">Hydrolase</keyword>
<feature type="domain" description="Metallo-beta-lactamase" evidence="6">
    <location>
        <begin position="135"/>
        <end position="368"/>
    </location>
</feature>
<keyword evidence="1" id="KW-0479">Metal-binding</keyword>
<comment type="caution">
    <text evidence="7">The sequence shown here is derived from an EMBL/GenBank/DDBJ whole genome shotgun (WGS) entry which is preliminary data.</text>
</comment>
<dbReference type="Pfam" id="PF00753">
    <property type="entry name" value="Lactamase_B"/>
    <property type="match status" value="1"/>
</dbReference>
<evidence type="ECO:0000256" key="3">
    <source>
        <dbReference type="ARBA" id="ARBA00022833"/>
    </source>
</evidence>
<evidence type="ECO:0000313" key="7">
    <source>
        <dbReference type="EMBL" id="NDO67533.1"/>
    </source>
</evidence>
<dbReference type="PANTHER" id="PTHR43223">
    <property type="entry name" value="ALKYL/ARYL-SULFATASE"/>
    <property type="match status" value="1"/>
</dbReference>
<dbReference type="Pfam" id="PF14863">
    <property type="entry name" value="Alkyl_sulf_dimr"/>
    <property type="match status" value="1"/>
</dbReference>
<dbReference type="PROSITE" id="PS51257">
    <property type="entry name" value="PROKAR_LIPOPROTEIN"/>
    <property type="match status" value="1"/>
</dbReference>
<comment type="similarity">
    <text evidence="4">Belongs to the metallo-beta-lactamase superfamily. Type III sulfatase family.</text>
</comment>
<dbReference type="Gene3D" id="1.25.40.880">
    <property type="entry name" value="Alkyl sulfatase, dimerisation domain"/>
    <property type="match status" value="1"/>
</dbReference>
<dbReference type="InterPro" id="IPR029228">
    <property type="entry name" value="Alkyl_sulf_dimr"/>
</dbReference>
<sequence>MKKTGRKNVFWVMLAAAAISITGCGAAGRAQLNADVKEATEDTRETNASVYELLDFSDEREKEFAQRGFLRAPETLTIKSENGGTVWSQDIYDFVRNAEAPDSANPSLWRNTQLNALYGLYEVVDGIYQVRGYDIANVTFIRGDKGWIIFDCGTGVETAAAALKLFEEEFGEAHISAIVISHAHVDHYGGVGGLVSGEQIADPALALDEQIASGKTLLIVPEGFETAAMEENVLAGNAMKRRSNYQYGSLIPKGENGGLSVGIGLTVCAGTTSYYTPSYEVTEETEEITVDGVRMVFQLTPGTESPAEMNTYLPDYKALWMAENCTATMHNIYTLRGAEIRNAGAWGDYIMKANALFGGDAQVVFQSHNWPHWGNEVIGEYMLNTAAIYRYIHSQTLQYINEGYTSTEIANMIELPAELEKVWYTRQYYGTLAHNAKAVYQKYMGWYDANPIHLAELAHSEYARKLVEYLGDIDKILEKARADFDAGEYQWVAELTSAIVYAQPDNREARYLCADALEQLGYQAESGAWRNAYLTGAYELRHGTGDYPDTSIGGSGAASMEMSTETMLDYLAMCLDSKKIEDKNFVVNLEVTDENERYLLRIRHGVLLYAKEEWSNEADAVIRLKRAGLMGIARNNEAIMKNTIESVEGQEDILDIFTDNLAQFEPYFNIIEP</sequence>
<dbReference type="Gene3D" id="3.30.1050.10">
    <property type="entry name" value="SCP2 sterol-binding domain"/>
    <property type="match status" value="1"/>
</dbReference>
<dbReference type="AlphaFoldDB" id="A0A9X5C6S5"/>
<evidence type="ECO:0000313" key="8">
    <source>
        <dbReference type="Proteomes" id="UP000474104"/>
    </source>
</evidence>
<reference evidence="7 8" key="1">
    <citation type="submission" date="2019-07" db="EMBL/GenBank/DDBJ databases">
        <title>Draft genome sequences of 15 bacterial species constituting the stable defined intestinal microbiota of the GM15 gnotobiotic mouse model.</title>
        <authorList>
            <person name="Elie C."/>
            <person name="Mathieu A."/>
            <person name="Saliou A."/>
            <person name="Darnaud M."/>
            <person name="Leulier F."/>
            <person name="Tamellini A."/>
        </authorList>
    </citation>
    <scope>NUCLEOTIDE SEQUENCE [LARGE SCALE GENOMIC DNA]</scope>
    <source>
        <strain evidence="8">ASF 502</strain>
    </source>
</reference>
<dbReference type="OrthoDB" id="9815874at2"/>
<dbReference type="Pfam" id="PF14864">
    <property type="entry name" value="Alkyl_sulf_C"/>
    <property type="match status" value="1"/>
</dbReference>
<dbReference type="GO" id="GO:0046872">
    <property type="term" value="F:metal ion binding"/>
    <property type="evidence" value="ECO:0007669"/>
    <property type="project" value="UniProtKB-KW"/>
</dbReference>
<evidence type="ECO:0000256" key="5">
    <source>
        <dbReference type="SAM" id="SignalP"/>
    </source>
</evidence>
<dbReference type="EMBL" id="VIRB01000024">
    <property type="protein sequence ID" value="NDO67533.1"/>
    <property type="molecule type" value="Genomic_DNA"/>
</dbReference>
<gene>
    <name evidence="7" type="ORF">FMM80_01835</name>
</gene>
<feature type="chain" id="PRO_5040958339" evidence="5">
    <location>
        <begin position="27"/>
        <end position="673"/>
    </location>
</feature>
<dbReference type="SUPFAM" id="SSF55718">
    <property type="entry name" value="SCP-like"/>
    <property type="match status" value="1"/>
</dbReference>
<dbReference type="InterPro" id="IPR044097">
    <property type="entry name" value="Bds1/SdsA1_MBL-fold"/>
</dbReference>
<dbReference type="GO" id="GO:0046983">
    <property type="term" value="F:protein dimerization activity"/>
    <property type="evidence" value="ECO:0007669"/>
    <property type="project" value="InterPro"/>
</dbReference>
<dbReference type="InterPro" id="IPR029229">
    <property type="entry name" value="Alkyl_sulf_C"/>
</dbReference>
<evidence type="ECO:0000256" key="2">
    <source>
        <dbReference type="ARBA" id="ARBA00022801"/>
    </source>
</evidence>
<dbReference type="FunFam" id="3.60.15.30:FF:000001">
    <property type="entry name" value="Alkyl/aryl-sulfatase BDS1"/>
    <property type="match status" value="1"/>
</dbReference>
<dbReference type="Proteomes" id="UP000474104">
    <property type="component" value="Unassembled WGS sequence"/>
</dbReference>
<dbReference type="Gene3D" id="3.60.15.30">
    <property type="entry name" value="Metallo-beta-lactamase domain"/>
    <property type="match status" value="1"/>
</dbReference>
<dbReference type="CDD" id="cd07710">
    <property type="entry name" value="arylsulfatase_Sdsa1-like_MBL-fold"/>
    <property type="match status" value="1"/>
</dbReference>
<feature type="signal peptide" evidence="5">
    <location>
        <begin position="1"/>
        <end position="26"/>
    </location>
</feature>
<evidence type="ECO:0000256" key="4">
    <source>
        <dbReference type="ARBA" id="ARBA00033751"/>
    </source>
</evidence>
<dbReference type="SUPFAM" id="SSF56281">
    <property type="entry name" value="Metallo-hydrolase/oxidoreductase"/>
    <property type="match status" value="1"/>
</dbReference>
<evidence type="ECO:0000256" key="1">
    <source>
        <dbReference type="ARBA" id="ARBA00022723"/>
    </source>
</evidence>
<name>A0A9X5C6S5_9FIRM</name>
<dbReference type="InterPro" id="IPR038536">
    <property type="entry name" value="Alkyl/aryl-sulf_dimr_sf"/>
</dbReference>
<accession>A0A9X5C6S5</accession>